<name>A0A2P2J301_RHIMU</name>
<proteinExistence type="predicted"/>
<dbReference type="AlphaFoldDB" id="A0A2P2J301"/>
<accession>A0A2P2J301</accession>
<sequence>MEFLDKQGQLRVERSQQRKYPLKELDRHEVVINRDAFKIIDPSSEKGVETIDRVCRGWIHGRERDC</sequence>
<protein>
    <submittedName>
        <fullName evidence="1">Uncharacterized protein</fullName>
    </submittedName>
</protein>
<evidence type="ECO:0000313" key="1">
    <source>
        <dbReference type="EMBL" id="MBW87848.1"/>
    </source>
</evidence>
<reference evidence="1" key="1">
    <citation type="submission" date="2018-02" db="EMBL/GenBank/DDBJ databases">
        <title>Rhizophora mucronata_Transcriptome.</title>
        <authorList>
            <person name="Meera S.P."/>
            <person name="Sreeshan A."/>
            <person name="Augustine A."/>
        </authorList>
    </citation>
    <scope>NUCLEOTIDE SEQUENCE</scope>
    <source>
        <tissue evidence="1">Leaf</tissue>
    </source>
</reference>
<organism evidence="1">
    <name type="scientific">Rhizophora mucronata</name>
    <name type="common">Asiatic mangrove</name>
    <dbReference type="NCBI Taxonomy" id="61149"/>
    <lineage>
        <taxon>Eukaryota</taxon>
        <taxon>Viridiplantae</taxon>
        <taxon>Streptophyta</taxon>
        <taxon>Embryophyta</taxon>
        <taxon>Tracheophyta</taxon>
        <taxon>Spermatophyta</taxon>
        <taxon>Magnoliopsida</taxon>
        <taxon>eudicotyledons</taxon>
        <taxon>Gunneridae</taxon>
        <taxon>Pentapetalae</taxon>
        <taxon>rosids</taxon>
        <taxon>fabids</taxon>
        <taxon>Malpighiales</taxon>
        <taxon>Rhizophoraceae</taxon>
        <taxon>Rhizophora</taxon>
    </lineage>
</organism>
<dbReference type="EMBL" id="GGEC01007365">
    <property type="protein sequence ID" value="MBW87848.1"/>
    <property type="molecule type" value="Transcribed_RNA"/>
</dbReference>